<evidence type="ECO:0000313" key="1">
    <source>
        <dbReference type="EMBL" id="OEH99122.1"/>
    </source>
</evidence>
<dbReference type="AlphaFoldDB" id="A0A3F3IP15"/>
<dbReference type="EMBL" id="MJEL01000004">
    <property type="protein sequence ID" value="OEH99122.1"/>
    <property type="molecule type" value="Genomic_DNA"/>
</dbReference>
<name>A0A3F3IP15_SALER</name>
<proteinExistence type="predicted"/>
<protein>
    <submittedName>
        <fullName evidence="1">Uncharacterized protein</fullName>
    </submittedName>
</protein>
<accession>A0A3F3IP15</accession>
<gene>
    <name evidence="1" type="ORF">BH006_14200</name>
</gene>
<sequence>MLPINSYHDVYVEIDGKKVQFSSLPFNMILQLTRTSGWELWRINDDGQSEMVIAGEFHVSSPQAEQIPFRLWFGDCLVFDNTGKREAL</sequence>
<comment type="caution">
    <text evidence="1">The sequence shown here is derived from an EMBL/GenBank/DDBJ whole genome shotgun (WGS) entry which is preliminary data.</text>
</comment>
<reference evidence="1" key="1">
    <citation type="submission" date="2016-09" db="EMBL/GenBank/DDBJ databases">
        <title>Whole Genome Sequencing of Salmonella enterica subsp. enterica serovar Nottingham.</title>
        <authorList>
            <person name="Zheng J."/>
            <person name="Wang H."/>
        </authorList>
    </citation>
    <scope>NUCLEOTIDE SEQUENCE [LARGE SCALE GENOMIC DNA]</scope>
    <source>
        <strain evidence="1">CFSAN055411</strain>
    </source>
</reference>
<dbReference type="RefSeq" id="WP_069721054.1">
    <property type="nucleotide sequence ID" value="NZ_MJEL01000004.1"/>
</dbReference>
<dbReference type="Proteomes" id="UP000852880">
    <property type="component" value="Unassembled WGS sequence"/>
</dbReference>
<organism evidence="1">
    <name type="scientific">Salmonella enterica</name>
    <name type="common">Salmonella choleraesuis</name>
    <dbReference type="NCBI Taxonomy" id="28901"/>
    <lineage>
        <taxon>Bacteria</taxon>
        <taxon>Pseudomonadati</taxon>
        <taxon>Pseudomonadota</taxon>
        <taxon>Gammaproteobacteria</taxon>
        <taxon>Enterobacterales</taxon>
        <taxon>Enterobacteriaceae</taxon>
        <taxon>Salmonella</taxon>
    </lineage>
</organism>